<feature type="compositionally biased region" description="Polar residues" evidence="4">
    <location>
        <begin position="212"/>
        <end position="223"/>
    </location>
</feature>
<feature type="repeat" description="ANK" evidence="3">
    <location>
        <begin position="530"/>
        <end position="562"/>
    </location>
</feature>
<dbReference type="PROSITE" id="PS50297">
    <property type="entry name" value="ANK_REP_REGION"/>
    <property type="match status" value="7"/>
</dbReference>
<feature type="repeat" description="ANK" evidence="3">
    <location>
        <begin position="464"/>
        <end position="496"/>
    </location>
</feature>
<evidence type="ECO:0000256" key="4">
    <source>
        <dbReference type="SAM" id="MobiDB-lite"/>
    </source>
</evidence>
<evidence type="ECO:0000256" key="2">
    <source>
        <dbReference type="ARBA" id="ARBA00023043"/>
    </source>
</evidence>
<keyword evidence="5" id="KW-0812">Transmembrane</keyword>
<feature type="repeat" description="ANK" evidence="3">
    <location>
        <begin position="497"/>
        <end position="529"/>
    </location>
</feature>
<feature type="region of interest" description="Disordered" evidence="4">
    <location>
        <begin position="269"/>
        <end position="295"/>
    </location>
</feature>
<dbReference type="SUPFAM" id="SSF48403">
    <property type="entry name" value="Ankyrin repeat"/>
    <property type="match status" value="1"/>
</dbReference>
<keyword evidence="2 3" id="KW-0040">ANK repeat</keyword>
<protein>
    <recommendedName>
        <fullName evidence="8">Ankyrin repeat protein</fullName>
    </recommendedName>
</protein>
<proteinExistence type="predicted"/>
<feature type="transmembrane region" description="Helical" evidence="5">
    <location>
        <begin position="12"/>
        <end position="32"/>
    </location>
</feature>
<feature type="repeat" description="ANK" evidence="3">
    <location>
        <begin position="431"/>
        <end position="463"/>
    </location>
</feature>
<dbReference type="Gene3D" id="1.25.40.20">
    <property type="entry name" value="Ankyrin repeat-containing domain"/>
    <property type="match status" value="4"/>
</dbReference>
<dbReference type="Pfam" id="PF12796">
    <property type="entry name" value="Ank_2"/>
    <property type="match status" value="2"/>
</dbReference>
<dbReference type="PANTHER" id="PTHR24173:SF74">
    <property type="entry name" value="ANKYRIN REPEAT DOMAIN-CONTAINING PROTEIN 16"/>
    <property type="match status" value="1"/>
</dbReference>
<keyword evidence="1" id="KW-0677">Repeat</keyword>
<keyword evidence="5" id="KW-0472">Membrane</keyword>
<dbReference type="EMBL" id="JAWDJX010000055">
    <property type="protein sequence ID" value="KAK3047922.1"/>
    <property type="molecule type" value="Genomic_DNA"/>
</dbReference>
<dbReference type="SMART" id="SM00248">
    <property type="entry name" value="ANK"/>
    <property type="match status" value="7"/>
</dbReference>
<dbReference type="InterPro" id="IPR036770">
    <property type="entry name" value="Ankyrin_rpt-contain_sf"/>
</dbReference>
<gene>
    <name evidence="6" type="ORF">LTR09_010747</name>
</gene>
<keyword evidence="7" id="KW-1185">Reference proteome</keyword>
<name>A0AAJ0G5F4_9PEZI</name>
<feature type="repeat" description="ANK" evidence="3">
    <location>
        <begin position="327"/>
        <end position="359"/>
    </location>
</feature>
<feature type="compositionally biased region" description="Low complexity" evidence="4">
    <location>
        <begin position="281"/>
        <end position="295"/>
    </location>
</feature>
<dbReference type="Proteomes" id="UP001271007">
    <property type="component" value="Unassembled WGS sequence"/>
</dbReference>
<evidence type="ECO:0000313" key="7">
    <source>
        <dbReference type="Proteomes" id="UP001271007"/>
    </source>
</evidence>
<dbReference type="Pfam" id="PF13637">
    <property type="entry name" value="Ank_4"/>
    <property type="match status" value="1"/>
</dbReference>
<reference evidence="6" key="1">
    <citation type="submission" date="2023-04" db="EMBL/GenBank/DDBJ databases">
        <title>Black Yeasts Isolated from many extreme environments.</title>
        <authorList>
            <person name="Coleine C."/>
            <person name="Stajich J.E."/>
            <person name="Selbmann L."/>
        </authorList>
    </citation>
    <scope>NUCLEOTIDE SEQUENCE</scope>
    <source>
        <strain evidence="6">CCFEE 5312</strain>
    </source>
</reference>
<evidence type="ECO:0000313" key="6">
    <source>
        <dbReference type="EMBL" id="KAK3047922.1"/>
    </source>
</evidence>
<keyword evidence="5" id="KW-1133">Transmembrane helix</keyword>
<feature type="region of interest" description="Disordered" evidence="4">
    <location>
        <begin position="199"/>
        <end position="238"/>
    </location>
</feature>
<dbReference type="PROSITE" id="PS50088">
    <property type="entry name" value="ANK_REPEAT"/>
    <property type="match status" value="7"/>
</dbReference>
<dbReference type="Pfam" id="PF00023">
    <property type="entry name" value="Ank"/>
    <property type="match status" value="1"/>
</dbReference>
<evidence type="ECO:0000256" key="5">
    <source>
        <dbReference type="SAM" id="Phobius"/>
    </source>
</evidence>
<evidence type="ECO:0000256" key="3">
    <source>
        <dbReference type="PROSITE-ProRule" id="PRU00023"/>
    </source>
</evidence>
<dbReference type="PRINTS" id="PR01415">
    <property type="entry name" value="ANKYRIN"/>
</dbReference>
<dbReference type="PANTHER" id="PTHR24173">
    <property type="entry name" value="ANKYRIN REPEAT CONTAINING"/>
    <property type="match status" value="1"/>
</dbReference>
<organism evidence="6 7">
    <name type="scientific">Extremus antarcticus</name>
    <dbReference type="NCBI Taxonomy" id="702011"/>
    <lineage>
        <taxon>Eukaryota</taxon>
        <taxon>Fungi</taxon>
        <taxon>Dikarya</taxon>
        <taxon>Ascomycota</taxon>
        <taxon>Pezizomycotina</taxon>
        <taxon>Dothideomycetes</taxon>
        <taxon>Dothideomycetidae</taxon>
        <taxon>Mycosphaerellales</taxon>
        <taxon>Extremaceae</taxon>
        <taxon>Extremus</taxon>
    </lineage>
</organism>
<feature type="repeat" description="ANK" evidence="3">
    <location>
        <begin position="360"/>
        <end position="381"/>
    </location>
</feature>
<evidence type="ECO:0000256" key="1">
    <source>
        <dbReference type="ARBA" id="ARBA00022737"/>
    </source>
</evidence>
<feature type="repeat" description="ANK" evidence="3">
    <location>
        <begin position="398"/>
        <end position="430"/>
    </location>
</feature>
<comment type="caution">
    <text evidence="6">The sequence shown here is derived from an EMBL/GenBank/DDBJ whole genome shotgun (WGS) entry which is preliminary data.</text>
</comment>
<dbReference type="InterPro" id="IPR002110">
    <property type="entry name" value="Ankyrin_rpt"/>
</dbReference>
<evidence type="ECO:0008006" key="8">
    <source>
        <dbReference type="Google" id="ProtNLM"/>
    </source>
</evidence>
<sequence>MDAAQHHTFLNPTTYFSIACVAFSILALSAVWRNQQPTAPKQEAPRPKPIRRRGVDSIYVSESPFRHLDDEHPVESTSRQLSNLIELSAYVAKSVRSKQDGIEADRLTVATLLSELATLTTNLCRLQQQQSNLDFGGNDATPACLETMLLGLRETLLLAQSTIDSSGMKTESMLTAVVQQLRDQRPTMAFLLETTDIKLNLPPTPPCDADLQSPTKDYPSSGSRLLPPQTPMPTGLTPAMDAKAWIEPPPEYSPPAASSNIMLQVEKTAHKTSLPTPPESSPSSTNSSTTPPQSSAFFEAVTSNSLPTLLHLLSLPHADPNTTVGPHARTPLHQAALLNHSTLIAPLLRAGAVLTALDAAGDTPLHLAAWAGHVEALSALLTNCDPDSGDVDFLSGRDAYTPLWCAVSAAHIDAARLLLRHGARVAVRSAGGMTLLHQAAVMSQGAMTSLLLSRGAPVDAVDDEGNTALHYAATSGSLPCVEALLRAQADVGVRQMQGLTAAHWAAHKGHTEVLEALINGASEIDARAEEGATCLHMAANRGHLECVRLLLSKGAKTGPKGSWDGVEGTARQMARQKGHAGLVREIEASLKRA</sequence>
<accession>A0AAJ0G5F4</accession>
<dbReference type="AlphaFoldDB" id="A0AAJ0G5F4"/>